<keyword evidence="1" id="KW-0808">Transferase</keyword>
<reference evidence="8 9" key="1">
    <citation type="journal article" date="2013" name="Genome Biol.">
        <title>The genome sequence of the most widely cultivated cacao type and its use to identify candidate genes regulating pod color.</title>
        <authorList>
            <person name="Motamayor J.C."/>
            <person name="Mockaitis K."/>
            <person name="Schmutz J."/>
            <person name="Haiminen N."/>
            <person name="Iii D.L."/>
            <person name="Cornejo O."/>
            <person name="Findley S.D."/>
            <person name="Zheng P."/>
            <person name="Utro F."/>
            <person name="Royaert S."/>
            <person name="Saski C."/>
            <person name="Jenkins J."/>
            <person name="Podicheti R."/>
            <person name="Zhao M."/>
            <person name="Scheffler B.E."/>
            <person name="Stack J.C."/>
            <person name="Feltus F.A."/>
            <person name="Mustiga G.M."/>
            <person name="Amores F."/>
            <person name="Phillips W."/>
            <person name="Marelli J.P."/>
            <person name="May G.D."/>
            <person name="Shapiro H."/>
            <person name="Ma J."/>
            <person name="Bustamante C.D."/>
            <person name="Schnell R.J."/>
            <person name="Main D."/>
            <person name="Gilbert D."/>
            <person name="Parida L."/>
            <person name="Kuhn D.N."/>
        </authorList>
    </citation>
    <scope>NUCLEOTIDE SEQUENCE [LARGE SCALE GENOMIC DNA]</scope>
    <source>
        <strain evidence="9">cv. Matina 1-6</strain>
    </source>
</reference>
<dbReference type="EMBL" id="CM001888">
    <property type="protein sequence ID" value="EOY19242.1"/>
    <property type="molecule type" value="Genomic_DNA"/>
</dbReference>
<evidence type="ECO:0000256" key="6">
    <source>
        <dbReference type="SAM" id="MobiDB-lite"/>
    </source>
</evidence>
<dbReference type="InterPro" id="IPR041577">
    <property type="entry name" value="RT_RNaseH_2"/>
</dbReference>
<dbReference type="SUPFAM" id="SSF50630">
    <property type="entry name" value="Acid proteases"/>
    <property type="match status" value="1"/>
</dbReference>
<name>A0A061FRH5_THECC</name>
<dbReference type="Gene3D" id="3.30.70.270">
    <property type="match status" value="2"/>
</dbReference>
<dbReference type="InterPro" id="IPR050951">
    <property type="entry name" value="Retrovirus_Pol_polyprotein"/>
</dbReference>
<protein>
    <recommendedName>
        <fullName evidence="7">Reverse transcriptase/retrotransposon-derived protein RNase H-like domain-containing protein</fullName>
    </recommendedName>
</protein>
<accession>A0A061FRH5</accession>
<dbReference type="InParanoid" id="A0A061FRH5"/>
<dbReference type="AlphaFoldDB" id="A0A061FRH5"/>
<dbReference type="Gene3D" id="3.10.10.10">
    <property type="entry name" value="HIV Type 1 Reverse Transcriptase, subunit A, domain 1"/>
    <property type="match status" value="1"/>
</dbReference>
<evidence type="ECO:0000259" key="7">
    <source>
        <dbReference type="Pfam" id="PF17919"/>
    </source>
</evidence>
<dbReference type="CDD" id="cd01647">
    <property type="entry name" value="RT_LTR"/>
    <property type="match status" value="1"/>
</dbReference>
<feature type="region of interest" description="Disordered" evidence="6">
    <location>
        <begin position="75"/>
        <end position="99"/>
    </location>
</feature>
<dbReference type="PANTHER" id="PTHR37984:SF5">
    <property type="entry name" value="PROTEIN NYNRIN-LIKE"/>
    <property type="match status" value="1"/>
</dbReference>
<dbReference type="InterPro" id="IPR043502">
    <property type="entry name" value="DNA/RNA_pol_sf"/>
</dbReference>
<keyword evidence="4" id="KW-0378">Hydrolase</keyword>
<proteinExistence type="predicted"/>
<dbReference type="Pfam" id="PF08284">
    <property type="entry name" value="RVP_2"/>
    <property type="match status" value="1"/>
</dbReference>
<evidence type="ECO:0000313" key="9">
    <source>
        <dbReference type="Proteomes" id="UP000026915"/>
    </source>
</evidence>
<dbReference type="GO" id="GO:0016779">
    <property type="term" value="F:nucleotidyltransferase activity"/>
    <property type="evidence" value="ECO:0007669"/>
    <property type="project" value="UniProtKB-KW"/>
</dbReference>
<evidence type="ECO:0000256" key="4">
    <source>
        <dbReference type="ARBA" id="ARBA00022759"/>
    </source>
</evidence>
<keyword evidence="5" id="KW-0511">Multifunctional enzyme</keyword>
<gene>
    <name evidence="8" type="ORF">TCM_044240</name>
</gene>
<keyword evidence="3" id="KW-0540">Nuclease</keyword>
<keyword evidence="4" id="KW-0255">Endonuclease</keyword>
<dbReference type="FunFam" id="3.30.70.270:FF:000020">
    <property type="entry name" value="Transposon Tf2-6 polyprotein-like Protein"/>
    <property type="match status" value="1"/>
</dbReference>
<keyword evidence="9" id="KW-1185">Reference proteome</keyword>
<evidence type="ECO:0000256" key="3">
    <source>
        <dbReference type="ARBA" id="ARBA00022722"/>
    </source>
</evidence>
<evidence type="ECO:0000256" key="5">
    <source>
        <dbReference type="ARBA" id="ARBA00023268"/>
    </source>
</evidence>
<sequence>MMEKICKALGCSSFRSVELAAFRLEDMAVHNARAREFETLVQTSSMTVSEYDIKFKQLARYAPYLVSTEEMKIQREASGSRGRGTGTSSQDRPSGSRRQSSVGTLFVCNMDARVLFDPGATHSFISPCFASRLGKYRARREEQLIVSTPSKEVFVAEWEYESCVVRVEDKDTLVNLVVLDTLDFDVILGMDWLAPCHASVDCYHKLVKFDFPCERSFSIQGDRSNAPTNLISVMSTRKLLRQDCLGYLAVVRDTQVKVGDISQVSVVNKFKDVFSEELPCLPPEREIEFCIDLIPYSRPISIPPYRMAFAELKELKDQLEDLLDKGFIRPSVSPWGAPVLFVKKKDGSLRLCIDYLQLNKVMVKNKYPLPRIDDLFDQLQGAQCFSKIDLRSGSPSVSFGLKAISFLGHVVSKDGVQVDPKKVEVVEKWPRPTSVTELESFLGLACYYSRFVKDFSKIVTPLTKLIRKDTKFEWSNACENSFKKLKACLTTALVLNLPQDTGGYTVFCDASRIGVRCVLMQHGKVIVYASRQLKRHEHNYPAHDLEMVAIEFALKILRHYLRFLIREVHSLGHMDVHLEVSEVGALLAHFRVKPMLLDQIKKVQSKDEFVAKALEDPQGRKGKMFTKGIDGVLRYGTRLYVPDSDGLRREILEEVHMAAYVLNNDLTYEEQPVAILDRQVKKLPSKEIALVKVLWRNHTSEEVTWEPKEEMLTKYPHLFNM</sequence>
<dbReference type="Gene3D" id="2.40.70.10">
    <property type="entry name" value="Acid Proteases"/>
    <property type="match status" value="1"/>
</dbReference>
<feature type="domain" description="Reverse transcriptase/retrotransposon-derived protein RNase H-like" evidence="7">
    <location>
        <begin position="474"/>
        <end position="562"/>
    </location>
</feature>
<organism evidence="8 9">
    <name type="scientific">Theobroma cacao</name>
    <name type="common">Cacao</name>
    <name type="synonym">Cocoa</name>
    <dbReference type="NCBI Taxonomy" id="3641"/>
    <lineage>
        <taxon>Eukaryota</taxon>
        <taxon>Viridiplantae</taxon>
        <taxon>Streptophyta</taxon>
        <taxon>Embryophyta</taxon>
        <taxon>Tracheophyta</taxon>
        <taxon>Spermatophyta</taxon>
        <taxon>Magnoliopsida</taxon>
        <taxon>eudicotyledons</taxon>
        <taxon>Gunneridae</taxon>
        <taxon>Pentapetalae</taxon>
        <taxon>rosids</taxon>
        <taxon>malvids</taxon>
        <taxon>Malvales</taxon>
        <taxon>Malvaceae</taxon>
        <taxon>Byttnerioideae</taxon>
        <taxon>Theobroma</taxon>
    </lineage>
</organism>
<dbReference type="HOGENOM" id="CLU_383770_0_0_1"/>
<dbReference type="CDD" id="cd00303">
    <property type="entry name" value="retropepsin_like"/>
    <property type="match status" value="1"/>
</dbReference>
<evidence type="ECO:0000313" key="8">
    <source>
        <dbReference type="EMBL" id="EOY19242.1"/>
    </source>
</evidence>
<dbReference type="Pfam" id="PF17919">
    <property type="entry name" value="RT_RNaseH_2"/>
    <property type="match status" value="1"/>
</dbReference>
<dbReference type="Proteomes" id="UP000026915">
    <property type="component" value="Chromosome 10"/>
</dbReference>
<dbReference type="GO" id="GO:0004519">
    <property type="term" value="F:endonuclease activity"/>
    <property type="evidence" value="ECO:0007669"/>
    <property type="project" value="UniProtKB-KW"/>
</dbReference>
<dbReference type="PANTHER" id="PTHR37984">
    <property type="entry name" value="PROTEIN CBG26694"/>
    <property type="match status" value="1"/>
</dbReference>
<dbReference type="InterPro" id="IPR043128">
    <property type="entry name" value="Rev_trsase/Diguanyl_cyclase"/>
</dbReference>
<dbReference type="Gramene" id="EOY19242">
    <property type="protein sequence ID" value="EOY19242"/>
    <property type="gene ID" value="TCM_044240"/>
</dbReference>
<evidence type="ECO:0000256" key="1">
    <source>
        <dbReference type="ARBA" id="ARBA00022679"/>
    </source>
</evidence>
<dbReference type="InterPro" id="IPR021109">
    <property type="entry name" value="Peptidase_aspartic_dom_sf"/>
</dbReference>
<dbReference type="eggNOG" id="KOG0017">
    <property type="taxonomic scope" value="Eukaryota"/>
</dbReference>
<dbReference type="STRING" id="3641.A0A061FRH5"/>
<dbReference type="SUPFAM" id="SSF56672">
    <property type="entry name" value="DNA/RNA polymerases"/>
    <property type="match status" value="1"/>
</dbReference>
<feature type="compositionally biased region" description="Polar residues" evidence="6">
    <location>
        <begin position="90"/>
        <end position="99"/>
    </location>
</feature>
<dbReference type="OMA" id="LAPCHAS"/>
<keyword evidence="2" id="KW-0548">Nucleotidyltransferase</keyword>
<evidence type="ECO:0000256" key="2">
    <source>
        <dbReference type="ARBA" id="ARBA00022695"/>
    </source>
</evidence>